<dbReference type="Pfam" id="PF00187">
    <property type="entry name" value="Chitin_bind_1"/>
    <property type="match status" value="1"/>
</dbReference>
<feature type="disulfide bond" evidence="7">
    <location>
        <begin position="76"/>
        <end position="80"/>
    </location>
</feature>
<dbReference type="AlphaFoldDB" id="A0A1Y2HU25"/>
<feature type="disulfide bond" evidence="7">
    <location>
        <begin position="58"/>
        <end position="72"/>
    </location>
</feature>
<dbReference type="InterPro" id="IPR011330">
    <property type="entry name" value="Glyco_hydro/deAcase_b/a-brl"/>
</dbReference>
<feature type="compositionally biased region" description="Pro residues" evidence="8">
    <location>
        <begin position="96"/>
        <end position="105"/>
    </location>
</feature>
<accession>A0A1Y2HU25</accession>
<keyword evidence="3" id="KW-0479">Metal-binding</keyword>
<keyword evidence="2 7" id="KW-0147">Chitin-binding</keyword>
<evidence type="ECO:0000256" key="3">
    <source>
        <dbReference type="ARBA" id="ARBA00022723"/>
    </source>
</evidence>
<dbReference type="PANTHER" id="PTHR46471">
    <property type="entry name" value="CHITIN DEACETYLASE"/>
    <property type="match status" value="1"/>
</dbReference>
<dbReference type="CDD" id="cd00035">
    <property type="entry name" value="ChtBD1"/>
    <property type="match status" value="1"/>
</dbReference>
<dbReference type="PRINTS" id="PR00451">
    <property type="entry name" value="CHITINBINDNG"/>
</dbReference>
<evidence type="ECO:0000256" key="4">
    <source>
        <dbReference type="ARBA" id="ARBA00022729"/>
    </source>
</evidence>
<evidence type="ECO:0000256" key="8">
    <source>
        <dbReference type="SAM" id="MobiDB-lite"/>
    </source>
</evidence>
<evidence type="ECO:0000256" key="5">
    <source>
        <dbReference type="ARBA" id="ARBA00022801"/>
    </source>
</evidence>
<dbReference type="EMBL" id="MCFL01000013">
    <property type="protein sequence ID" value="ORZ37281.1"/>
    <property type="molecule type" value="Genomic_DNA"/>
</dbReference>
<dbReference type="Gene3D" id="3.20.20.370">
    <property type="entry name" value="Glycoside hydrolase/deacetylase"/>
    <property type="match status" value="1"/>
</dbReference>
<keyword evidence="7" id="KW-1015">Disulfide bond</keyword>
<keyword evidence="5" id="KW-0378">Hydrolase</keyword>
<evidence type="ECO:0000256" key="6">
    <source>
        <dbReference type="ARBA" id="ARBA00023277"/>
    </source>
</evidence>
<dbReference type="GO" id="GO:0008061">
    <property type="term" value="F:chitin binding"/>
    <property type="evidence" value="ECO:0007669"/>
    <property type="project" value="UniProtKB-UniRule"/>
</dbReference>
<reference evidence="11 12" key="1">
    <citation type="submission" date="2016-07" db="EMBL/GenBank/DDBJ databases">
        <title>Pervasive Adenine N6-methylation of Active Genes in Fungi.</title>
        <authorList>
            <consortium name="DOE Joint Genome Institute"/>
            <person name="Mondo S.J."/>
            <person name="Dannebaum R.O."/>
            <person name="Kuo R.C."/>
            <person name="Labutti K."/>
            <person name="Haridas S."/>
            <person name="Kuo A."/>
            <person name="Salamov A."/>
            <person name="Ahrendt S.R."/>
            <person name="Lipzen A."/>
            <person name="Sullivan W."/>
            <person name="Andreopoulos W.B."/>
            <person name="Clum A."/>
            <person name="Lindquist E."/>
            <person name="Daum C."/>
            <person name="Ramamoorthy G.K."/>
            <person name="Gryganskyi A."/>
            <person name="Culley D."/>
            <person name="Magnuson J.K."/>
            <person name="James T.Y."/>
            <person name="O'Malley M.A."/>
            <person name="Stajich J.E."/>
            <person name="Spatafora J.W."/>
            <person name="Visel A."/>
            <person name="Grigoriev I.V."/>
        </authorList>
    </citation>
    <scope>NUCLEOTIDE SEQUENCE [LARGE SCALE GENOMIC DNA]</scope>
    <source>
        <strain evidence="11 12">PL171</strain>
    </source>
</reference>
<feature type="disulfide bond" evidence="7">
    <location>
        <begin position="53"/>
        <end position="65"/>
    </location>
</feature>
<evidence type="ECO:0008006" key="13">
    <source>
        <dbReference type="Google" id="ProtNLM"/>
    </source>
</evidence>
<comment type="caution">
    <text evidence="11">The sequence shown here is derived from an EMBL/GenBank/DDBJ whole genome shotgun (WGS) entry which is preliminary data.</text>
</comment>
<evidence type="ECO:0000256" key="7">
    <source>
        <dbReference type="PROSITE-ProRule" id="PRU00261"/>
    </source>
</evidence>
<feature type="domain" description="NodB homology" evidence="10">
    <location>
        <begin position="140"/>
        <end position="324"/>
    </location>
</feature>
<dbReference type="InterPro" id="IPR036861">
    <property type="entry name" value="Endochitinase-like_sf"/>
</dbReference>
<dbReference type="InterPro" id="IPR001002">
    <property type="entry name" value="Chitin-bd_1"/>
</dbReference>
<dbReference type="GO" id="GO:0005975">
    <property type="term" value="P:carbohydrate metabolic process"/>
    <property type="evidence" value="ECO:0007669"/>
    <property type="project" value="InterPro"/>
</dbReference>
<keyword evidence="12" id="KW-1185">Reference proteome</keyword>
<dbReference type="SUPFAM" id="SSF88713">
    <property type="entry name" value="Glycoside hydrolase/deacetylase"/>
    <property type="match status" value="1"/>
</dbReference>
<evidence type="ECO:0000256" key="2">
    <source>
        <dbReference type="ARBA" id="ARBA00022669"/>
    </source>
</evidence>
<gene>
    <name evidence="11" type="ORF">BCR44DRAFT_1043100</name>
</gene>
<dbReference type="STRING" id="765915.A0A1Y2HU25"/>
<evidence type="ECO:0000259" key="10">
    <source>
        <dbReference type="PROSITE" id="PS51677"/>
    </source>
</evidence>
<dbReference type="OrthoDB" id="5598155at2759"/>
<feature type="domain" description="Chitin-binding type-1" evidence="9">
    <location>
        <begin position="44"/>
        <end position="82"/>
    </location>
</feature>
<evidence type="ECO:0000313" key="12">
    <source>
        <dbReference type="Proteomes" id="UP000193411"/>
    </source>
</evidence>
<dbReference type="InterPro" id="IPR018371">
    <property type="entry name" value="Chitin-binding_1_CS"/>
</dbReference>
<dbReference type="Proteomes" id="UP000193411">
    <property type="component" value="Unassembled WGS sequence"/>
</dbReference>
<sequence length="344" mass="37901">MTAFSGANVRLGFALAFKGPITIRRIELVGGSTGDKCVLPSADVGGCSANKVCPNGLCCSEYGWCGNTDTYCNSKCQSQCDLRPISGLRTCDSTPDPDPPSPAIPDPVSNPLDWVPSDQLKNGKFETDEFGSILDCGWSGMLALTYDDGPSPAFTPPILDALRDANVKATFFWLGSLVLKYGDVASRARNEGHHIASHSWSHPDLTKLSEADLANEVIWSEREIRNLVGLKPRFFRPPYISINQRVYNYLTNRGYRVILWSLDSKDWEDPTSPQDIINYYRDGAVSPSTRSYIAIQHDINPKSGNTENAAAVIRQVRANGFKPVPMYLCLNEYAYQGRIGFGRS</sequence>
<dbReference type="SMART" id="SM00270">
    <property type="entry name" value="ChtBD1"/>
    <property type="match status" value="1"/>
</dbReference>
<name>A0A1Y2HU25_9FUNG</name>
<evidence type="ECO:0000259" key="9">
    <source>
        <dbReference type="PROSITE" id="PS50941"/>
    </source>
</evidence>
<comment type="caution">
    <text evidence="7">Lacks conserved residue(s) required for the propagation of feature annotation.</text>
</comment>
<dbReference type="Pfam" id="PF01522">
    <property type="entry name" value="Polysacc_deac_1"/>
    <property type="match status" value="1"/>
</dbReference>
<evidence type="ECO:0000313" key="11">
    <source>
        <dbReference type="EMBL" id="ORZ37281.1"/>
    </source>
</evidence>
<protein>
    <recommendedName>
        <fullName evidence="13">Glycoside hydrolase/deacetylase</fullName>
    </recommendedName>
</protein>
<proteinExistence type="predicted"/>
<dbReference type="PROSITE" id="PS51677">
    <property type="entry name" value="NODB"/>
    <property type="match status" value="1"/>
</dbReference>
<dbReference type="GO" id="GO:0046872">
    <property type="term" value="F:metal ion binding"/>
    <property type="evidence" value="ECO:0007669"/>
    <property type="project" value="UniProtKB-KW"/>
</dbReference>
<dbReference type="PROSITE" id="PS00026">
    <property type="entry name" value="CHIT_BIND_I_1"/>
    <property type="match status" value="1"/>
</dbReference>
<dbReference type="SUPFAM" id="SSF57016">
    <property type="entry name" value="Plant lectins/antimicrobial peptides"/>
    <property type="match status" value="1"/>
</dbReference>
<keyword evidence="6" id="KW-0119">Carbohydrate metabolism</keyword>
<dbReference type="PANTHER" id="PTHR46471:SF2">
    <property type="entry name" value="CHITIN DEACETYLASE-RELATED"/>
    <property type="match status" value="1"/>
</dbReference>
<dbReference type="PROSITE" id="PS50941">
    <property type="entry name" value="CHIT_BIND_I_2"/>
    <property type="match status" value="1"/>
</dbReference>
<keyword evidence="4" id="KW-0732">Signal</keyword>
<dbReference type="GO" id="GO:0016810">
    <property type="term" value="F:hydrolase activity, acting on carbon-nitrogen (but not peptide) bonds"/>
    <property type="evidence" value="ECO:0007669"/>
    <property type="project" value="InterPro"/>
</dbReference>
<feature type="region of interest" description="Disordered" evidence="8">
    <location>
        <begin position="91"/>
        <end position="111"/>
    </location>
</feature>
<organism evidence="11 12">
    <name type="scientific">Catenaria anguillulae PL171</name>
    <dbReference type="NCBI Taxonomy" id="765915"/>
    <lineage>
        <taxon>Eukaryota</taxon>
        <taxon>Fungi</taxon>
        <taxon>Fungi incertae sedis</taxon>
        <taxon>Blastocladiomycota</taxon>
        <taxon>Blastocladiomycetes</taxon>
        <taxon>Blastocladiales</taxon>
        <taxon>Catenariaceae</taxon>
        <taxon>Catenaria</taxon>
    </lineage>
</organism>
<comment type="cofactor">
    <cofactor evidence="1">
        <name>Co(2+)</name>
        <dbReference type="ChEBI" id="CHEBI:48828"/>
    </cofactor>
</comment>
<dbReference type="InterPro" id="IPR002509">
    <property type="entry name" value="NODB_dom"/>
</dbReference>
<dbReference type="Gene3D" id="3.30.60.10">
    <property type="entry name" value="Endochitinase-like"/>
    <property type="match status" value="1"/>
</dbReference>
<evidence type="ECO:0000256" key="1">
    <source>
        <dbReference type="ARBA" id="ARBA00001941"/>
    </source>
</evidence>